<evidence type="ECO:0000256" key="5">
    <source>
        <dbReference type="ARBA" id="ARBA00023124"/>
    </source>
</evidence>
<dbReference type="GO" id="GO:0016829">
    <property type="term" value="F:lyase activity"/>
    <property type="evidence" value="ECO:0007669"/>
    <property type="project" value="UniProtKB-KW"/>
</dbReference>
<dbReference type="RefSeq" id="WP_112786414.1">
    <property type="nucleotide sequence ID" value="NZ_CP030041.1"/>
</dbReference>
<dbReference type="InterPro" id="IPR003738">
    <property type="entry name" value="SRAP"/>
</dbReference>
<reference evidence="9 10" key="1">
    <citation type="submission" date="2018-06" db="EMBL/GenBank/DDBJ databases">
        <title>Echinicola strongylocentroti sp. nov., isolated from a sea urchin Strongylocentrotus intermedius.</title>
        <authorList>
            <person name="Bae S.S."/>
        </authorList>
    </citation>
    <scope>NUCLEOTIDE SEQUENCE [LARGE SCALE GENOMIC DNA]</scope>
    <source>
        <strain evidence="9 10">MEBiC08714</strain>
    </source>
</reference>
<keyword evidence="5" id="KW-0190">Covalent protein-DNA linkage</keyword>
<evidence type="ECO:0000256" key="2">
    <source>
        <dbReference type="ARBA" id="ARBA00022670"/>
    </source>
</evidence>
<keyword evidence="7" id="KW-0456">Lyase</keyword>
<evidence type="ECO:0000256" key="8">
    <source>
        <dbReference type="RuleBase" id="RU364100"/>
    </source>
</evidence>
<keyword evidence="2 8" id="KW-0645">Protease</keyword>
<dbReference type="InterPro" id="IPR036590">
    <property type="entry name" value="SRAP-like"/>
</dbReference>
<dbReference type="Gene3D" id="3.90.1680.10">
    <property type="entry name" value="SOS response associated peptidase-like"/>
    <property type="match status" value="1"/>
</dbReference>
<dbReference type="KEGG" id="est:DN752_04400"/>
<keyword evidence="6" id="KW-0238">DNA-binding</keyword>
<protein>
    <recommendedName>
        <fullName evidence="8">Abasic site processing protein</fullName>
        <ecNumber evidence="8">3.4.-.-</ecNumber>
    </recommendedName>
</protein>
<dbReference type="AlphaFoldDB" id="A0A2Z4IQF9"/>
<gene>
    <name evidence="9" type="ORF">DN752_04400</name>
</gene>
<evidence type="ECO:0000256" key="4">
    <source>
        <dbReference type="ARBA" id="ARBA00022801"/>
    </source>
</evidence>
<evidence type="ECO:0000256" key="1">
    <source>
        <dbReference type="ARBA" id="ARBA00008136"/>
    </source>
</evidence>
<dbReference type="PANTHER" id="PTHR13604">
    <property type="entry name" value="DC12-RELATED"/>
    <property type="match status" value="1"/>
</dbReference>
<comment type="similarity">
    <text evidence="1 8">Belongs to the SOS response-associated peptidase family.</text>
</comment>
<dbReference type="EMBL" id="CP030041">
    <property type="protein sequence ID" value="AWW33044.1"/>
    <property type="molecule type" value="Genomic_DNA"/>
</dbReference>
<dbReference type="EC" id="3.4.-.-" evidence="8"/>
<evidence type="ECO:0000256" key="7">
    <source>
        <dbReference type="ARBA" id="ARBA00023239"/>
    </source>
</evidence>
<dbReference type="GO" id="GO:0003697">
    <property type="term" value="F:single-stranded DNA binding"/>
    <property type="evidence" value="ECO:0007669"/>
    <property type="project" value="InterPro"/>
</dbReference>
<sequence length="225" mass="25860">MCYHVSLHKDIKAVEKDFGKKVAEPDLFEPGYDLNGFAQPFLPVLSTADQNAIHMYRWKLFPHWVKEESAWKANTLNAKGEELFEKGSYKAYWKSRCLVVCNGFFEPHHPDGQKKAQSYFIRPKEGDYFTLGAIYSVWKDMPTFSIITVPANPLLEGIHNEKKRMPLVLDGEQAEAWLLQDLDKDEMSDLMVPYPDDSKMEGYRVIDGVTNSRVNTNVPEVLQPI</sequence>
<keyword evidence="3" id="KW-0227">DNA damage</keyword>
<dbReference type="GO" id="GO:0006508">
    <property type="term" value="P:proteolysis"/>
    <property type="evidence" value="ECO:0007669"/>
    <property type="project" value="UniProtKB-KW"/>
</dbReference>
<dbReference type="PANTHER" id="PTHR13604:SF0">
    <property type="entry name" value="ABASIC SITE PROCESSING PROTEIN HMCES"/>
    <property type="match status" value="1"/>
</dbReference>
<dbReference type="SUPFAM" id="SSF143081">
    <property type="entry name" value="BB1717-like"/>
    <property type="match status" value="1"/>
</dbReference>
<evidence type="ECO:0000256" key="6">
    <source>
        <dbReference type="ARBA" id="ARBA00023125"/>
    </source>
</evidence>
<organism evidence="9 10">
    <name type="scientific">Echinicola strongylocentroti</name>
    <dbReference type="NCBI Taxonomy" id="1795355"/>
    <lineage>
        <taxon>Bacteria</taxon>
        <taxon>Pseudomonadati</taxon>
        <taxon>Bacteroidota</taxon>
        <taxon>Cytophagia</taxon>
        <taxon>Cytophagales</taxon>
        <taxon>Cyclobacteriaceae</taxon>
        <taxon>Echinicola</taxon>
    </lineage>
</organism>
<evidence type="ECO:0000313" key="10">
    <source>
        <dbReference type="Proteomes" id="UP000248688"/>
    </source>
</evidence>
<keyword evidence="4 8" id="KW-0378">Hydrolase</keyword>
<keyword evidence="10" id="KW-1185">Reference proteome</keyword>
<proteinExistence type="inferred from homology"/>
<evidence type="ECO:0000256" key="3">
    <source>
        <dbReference type="ARBA" id="ARBA00022763"/>
    </source>
</evidence>
<dbReference type="GO" id="GO:0008233">
    <property type="term" value="F:peptidase activity"/>
    <property type="evidence" value="ECO:0007669"/>
    <property type="project" value="UniProtKB-KW"/>
</dbReference>
<name>A0A2Z4IQF9_9BACT</name>
<evidence type="ECO:0000313" key="9">
    <source>
        <dbReference type="EMBL" id="AWW33044.1"/>
    </source>
</evidence>
<dbReference type="Proteomes" id="UP000248688">
    <property type="component" value="Chromosome"/>
</dbReference>
<dbReference type="OrthoDB" id="9782620at2"/>
<accession>A0A2Z4IQF9</accession>
<dbReference type="GO" id="GO:0106300">
    <property type="term" value="P:protein-DNA covalent cross-linking repair"/>
    <property type="evidence" value="ECO:0007669"/>
    <property type="project" value="InterPro"/>
</dbReference>
<dbReference type="Pfam" id="PF02586">
    <property type="entry name" value="SRAP"/>
    <property type="match status" value="1"/>
</dbReference>